<gene>
    <name evidence="4" type="ORF">J2I48_18405</name>
</gene>
<evidence type="ECO:0000313" key="4">
    <source>
        <dbReference type="EMBL" id="MBO0932987.1"/>
    </source>
</evidence>
<evidence type="ECO:0000313" key="5">
    <source>
        <dbReference type="Proteomes" id="UP000664795"/>
    </source>
</evidence>
<dbReference type="GO" id="GO:0015562">
    <property type="term" value="F:efflux transmembrane transporter activity"/>
    <property type="evidence" value="ECO:0007669"/>
    <property type="project" value="TreeGrafter"/>
</dbReference>
<name>A0A939GAC3_9BACT</name>
<reference evidence="4 5" key="1">
    <citation type="submission" date="2021-03" db="EMBL/GenBank/DDBJ databases">
        <title>Fibrella sp. HMF5036 genome sequencing and assembly.</title>
        <authorList>
            <person name="Kang H."/>
            <person name="Kim H."/>
            <person name="Bae S."/>
            <person name="Joh K."/>
        </authorList>
    </citation>
    <scope>NUCLEOTIDE SEQUENCE [LARGE SCALE GENOMIC DNA]</scope>
    <source>
        <strain evidence="4 5">HMF5036</strain>
    </source>
</reference>
<keyword evidence="5" id="KW-1185">Reference proteome</keyword>
<proteinExistence type="inferred from homology"/>
<dbReference type="Gene3D" id="2.40.30.170">
    <property type="match status" value="1"/>
</dbReference>
<feature type="signal peptide" evidence="2">
    <location>
        <begin position="1"/>
        <end position="20"/>
    </location>
</feature>
<dbReference type="InterPro" id="IPR006143">
    <property type="entry name" value="RND_pump_MFP"/>
</dbReference>
<dbReference type="AlphaFoldDB" id="A0A939GAC3"/>
<organism evidence="4 5">
    <name type="scientific">Fibrella aquatilis</name>
    <dbReference type="NCBI Taxonomy" id="2817059"/>
    <lineage>
        <taxon>Bacteria</taxon>
        <taxon>Pseudomonadati</taxon>
        <taxon>Bacteroidota</taxon>
        <taxon>Cytophagia</taxon>
        <taxon>Cytophagales</taxon>
        <taxon>Spirosomataceae</taxon>
        <taxon>Fibrella</taxon>
    </lineage>
</organism>
<dbReference type="Gene3D" id="2.40.50.100">
    <property type="match status" value="1"/>
</dbReference>
<dbReference type="GO" id="GO:1990281">
    <property type="term" value="C:efflux pump complex"/>
    <property type="evidence" value="ECO:0007669"/>
    <property type="project" value="TreeGrafter"/>
</dbReference>
<dbReference type="Gene3D" id="1.10.287.470">
    <property type="entry name" value="Helix hairpin bin"/>
    <property type="match status" value="1"/>
</dbReference>
<sequence>MKPIFILALLATIWSCQSPAPTQNKANTGPDAISVRLQSVEQVSAAEPVVATGLLSPRQEVRLSFKVGGVISKLYVREGQTVQKGQLLATLNTTELDAQVAQAGQLFSKAERDWQRTQRLYQDSVATLEQAQNQTTALETSRQTLAMARANQGLSRLYATLSGVVQARPVNEGELVSPGVPVVLVTGTGVSDWVLRVGVADKAWTRLRAGDRADVRLDAFGGELLPAQVVALSQGADPASGLYQADLLIRASRNRLVSGLFGKATIYPAGRQSLVAIPADAIVEGDNEQAFTFVNEGNIARKRQLRVLYVRGNKAFVNLTGNTIAAVITDGSAYLEDGSPIRVVQ</sequence>
<dbReference type="NCBIfam" id="TIGR01730">
    <property type="entry name" value="RND_mfp"/>
    <property type="match status" value="1"/>
</dbReference>
<feature type="domain" description="Multidrug resistance protein MdtA-like barrel-sandwich hybrid" evidence="3">
    <location>
        <begin position="61"/>
        <end position="186"/>
    </location>
</feature>
<dbReference type="PANTHER" id="PTHR30469">
    <property type="entry name" value="MULTIDRUG RESISTANCE PROTEIN MDTA"/>
    <property type="match status" value="1"/>
</dbReference>
<feature type="chain" id="PRO_5037715968" evidence="2">
    <location>
        <begin position="21"/>
        <end position="345"/>
    </location>
</feature>
<dbReference type="Pfam" id="PF25917">
    <property type="entry name" value="BSH_RND"/>
    <property type="match status" value="1"/>
</dbReference>
<keyword evidence="2" id="KW-0732">Signal</keyword>
<dbReference type="SUPFAM" id="SSF111369">
    <property type="entry name" value="HlyD-like secretion proteins"/>
    <property type="match status" value="1"/>
</dbReference>
<evidence type="ECO:0000259" key="3">
    <source>
        <dbReference type="Pfam" id="PF25917"/>
    </source>
</evidence>
<comment type="caution">
    <text evidence="4">The sequence shown here is derived from an EMBL/GenBank/DDBJ whole genome shotgun (WGS) entry which is preliminary data.</text>
</comment>
<dbReference type="RefSeq" id="WP_207336954.1">
    <property type="nucleotide sequence ID" value="NZ_JAFMYU010000016.1"/>
</dbReference>
<evidence type="ECO:0000256" key="1">
    <source>
        <dbReference type="ARBA" id="ARBA00009477"/>
    </source>
</evidence>
<dbReference type="InterPro" id="IPR058625">
    <property type="entry name" value="MdtA-like_BSH"/>
</dbReference>
<dbReference type="PANTHER" id="PTHR30469:SF15">
    <property type="entry name" value="HLYD FAMILY OF SECRETION PROTEINS"/>
    <property type="match status" value="1"/>
</dbReference>
<dbReference type="Proteomes" id="UP000664795">
    <property type="component" value="Unassembled WGS sequence"/>
</dbReference>
<dbReference type="Gene3D" id="2.40.420.20">
    <property type="match status" value="1"/>
</dbReference>
<protein>
    <submittedName>
        <fullName evidence="4">Efflux RND transporter periplasmic adaptor subunit</fullName>
    </submittedName>
</protein>
<dbReference type="PRINTS" id="PR01490">
    <property type="entry name" value="RTXTOXIND"/>
</dbReference>
<dbReference type="EMBL" id="JAFMYU010000016">
    <property type="protein sequence ID" value="MBO0932987.1"/>
    <property type="molecule type" value="Genomic_DNA"/>
</dbReference>
<comment type="similarity">
    <text evidence="1">Belongs to the membrane fusion protein (MFP) (TC 8.A.1) family.</text>
</comment>
<accession>A0A939GAC3</accession>
<evidence type="ECO:0000256" key="2">
    <source>
        <dbReference type="SAM" id="SignalP"/>
    </source>
</evidence>